<reference evidence="2 3" key="1">
    <citation type="submission" date="2019-05" db="EMBL/GenBank/DDBJ databases">
        <title>Another draft genome of Portunus trituberculatus and its Hox gene families provides insights of decapod evolution.</title>
        <authorList>
            <person name="Jeong J.-H."/>
            <person name="Song I."/>
            <person name="Kim S."/>
            <person name="Choi T."/>
            <person name="Kim D."/>
            <person name="Ryu S."/>
            <person name="Kim W."/>
        </authorList>
    </citation>
    <scope>NUCLEOTIDE SEQUENCE [LARGE SCALE GENOMIC DNA]</scope>
    <source>
        <tissue evidence="2">Muscle</tissue>
    </source>
</reference>
<name>A0A5B7H1F6_PORTR</name>
<feature type="compositionally biased region" description="Polar residues" evidence="1">
    <location>
        <begin position="61"/>
        <end position="75"/>
    </location>
</feature>
<evidence type="ECO:0000313" key="2">
    <source>
        <dbReference type="EMBL" id="MPC64912.1"/>
    </source>
</evidence>
<evidence type="ECO:0000256" key="1">
    <source>
        <dbReference type="SAM" id="MobiDB-lite"/>
    </source>
</evidence>
<dbReference type="EMBL" id="VSRR010022708">
    <property type="protein sequence ID" value="MPC64912.1"/>
    <property type="molecule type" value="Genomic_DNA"/>
</dbReference>
<sequence>MKSRASMLTNVSRGENAAATAQSNHCVFLSPAGYVISSILLPTLASPPDIPEPPQSRLTRHSCTVSPKSKLSAHQ</sequence>
<organism evidence="2 3">
    <name type="scientific">Portunus trituberculatus</name>
    <name type="common">Swimming crab</name>
    <name type="synonym">Neptunus trituberculatus</name>
    <dbReference type="NCBI Taxonomy" id="210409"/>
    <lineage>
        <taxon>Eukaryota</taxon>
        <taxon>Metazoa</taxon>
        <taxon>Ecdysozoa</taxon>
        <taxon>Arthropoda</taxon>
        <taxon>Crustacea</taxon>
        <taxon>Multicrustacea</taxon>
        <taxon>Malacostraca</taxon>
        <taxon>Eumalacostraca</taxon>
        <taxon>Eucarida</taxon>
        <taxon>Decapoda</taxon>
        <taxon>Pleocyemata</taxon>
        <taxon>Brachyura</taxon>
        <taxon>Eubrachyura</taxon>
        <taxon>Portunoidea</taxon>
        <taxon>Portunidae</taxon>
        <taxon>Portuninae</taxon>
        <taxon>Portunus</taxon>
    </lineage>
</organism>
<comment type="caution">
    <text evidence="2">The sequence shown here is derived from an EMBL/GenBank/DDBJ whole genome shotgun (WGS) entry which is preliminary data.</text>
</comment>
<protein>
    <submittedName>
        <fullName evidence="2">Uncharacterized protein</fullName>
    </submittedName>
</protein>
<feature type="region of interest" description="Disordered" evidence="1">
    <location>
        <begin position="45"/>
        <end position="75"/>
    </location>
</feature>
<keyword evidence="3" id="KW-1185">Reference proteome</keyword>
<gene>
    <name evidence="2" type="ORF">E2C01_059034</name>
</gene>
<dbReference type="AlphaFoldDB" id="A0A5B7H1F6"/>
<evidence type="ECO:0000313" key="3">
    <source>
        <dbReference type="Proteomes" id="UP000324222"/>
    </source>
</evidence>
<proteinExistence type="predicted"/>
<accession>A0A5B7H1F6</accession>
<dbReference type="Proteomes" id="UP000324222">
    <property type="component" value="Unassembled WGS sequence"/>
</dbReference>